<evidence type="ECO:0000313" key="3">
    <source>
        <dbReference type="EMBL" id="CAG9327305.1"/>
    </source>
</evidence>
<feature type="transmembrane region" description="Helical" evidence="2">
    <location>
        <begin position="204"/>
        <end position="226"/>
    </location>
</feature>
<reference evidence="3" key="1">
    <citation type="submission" date="2021-09" db="EMBL/GenBank/DDBJ databases">
        <authorList>
            <consortium name="AG Swart"/>
            <person name="Singh M."/>
            <person name="Singh A."/>
            <person name="Seah K."/>
            <person name="Emmerich C."/>
        </authorList>
    </citation>
    <scope>NUCLEOTIDE SEQUENCE</scope>
    <source>
        <strain evidence="3">ATCC30299</strain>
    </source>
</reference>
<evidence type="ECO:0000256" key="1">
    <source>
        <dbReference type="ARBA" id="ARBA00010199"/>
    </source>
</evidence>
<protein>
    <recommendedName>
        <fullName evidence="5">Multidrug and toxin extrusion protein</fullName>
    </recommendedName>
</protein>
<dbReference type="Pfam" id="PF01554">
    <property type="entry name" value="MatE"/>
    <property type="match status" value="2"/>
</dbReference>
<dbReference type="PANTHER" id="PTHR11206">
    <property type="entry name" value="MULTIDRUG RESISTANCE PROTEIN"/>
    <property type="match status" value="1"/>
</dbReference>
<comment type="similarity">
    <text evidence="1">Belongs to the multi antimicrobial extrusion (MATE) (TC 2.A.66.1) family.</text>
</comment>
<comment type="caution">
    <text evidence="3">The sequence shown here is derived from an EMBL/GenBank/DDBJ whole genome shotgun (WGS) entry which is preliminary data.</text>
</comment>
<feature type="transmembrane region" description="Helical" evidence="2">
    <location>
        <begin position="66"/>
        <end position="91"/>
    </location>
</feature>
<dbReference type="GO" id="GO:0016020">
    <property type="term" value="C:membrane"/>
    <property type="evidence" value="ECO:0007669"/>
    <property type="project" value="InterPro"/>
</dbReference>
<keyword evidence="2" id="KW-1133">Transmembrane helix</keyword>
<keyword evidence="4" id="KW-1185">Reference proteome</keyword>
<feature type="transmembrane region" description="Helical" evidence="2">
    <location>
        <begin position="32"/>
        <end position="54"/>
    </location>
</feature>
<keyword evidence="2" id="KW-0472">Membrane</keyword>
<evidence type="ECO:0000313" key="4">
    <source>
        <dbReference type="Proteomes" id="UP001162131"/>
    </source>
</evidence>
<feature type="transmembrane region" description="Helical" evidence="2">
    <location>
        <begin position="434"/>
        <end position="454"/>
    </location>
</feature>
<keyword evidence="2" id="KW-0812">Transmembrane</keyword>
<gene>
    <name evidence="3" type="ORF">BSTOLATCC_MIC43345</name>
</gene>
<dbReference type="GO" id="GO:0015297">
    <property type="term" value="F:antiporter activity"/>
    <property type="evidence" value="ECO:0007669"/>
    <property type="project" value="InterPro"/>
</dbReference>
<sequence length="475" mass="53034">MKNFDSLEVGLNEFYPTQKKPTFRRIKRTLKLAGMFSYSILVTQIQELIVMWFIGNYLGPKELEAFGISSIWIELTATATFIGISGAIDTLCSQAHGVENIKLQTLILHKSLFMGFMCCIPSAFLWYFSTDIFASLGLECSEEAGEFLQYFIYALPAKCIYEIVSHFMFTQYVLIPEFICSTTDAPLQIFFNLILVPAHGMKGAAIAGSICAWIRLIIFFGSLVIMKCHTKNWSGFDFTNFFTGWSELMKLSFSCTAHIFVEWGAFEVSALYAAWFTDGGVSLAAWVVLLKVLLIEETISTGFGEAAATLIGNSLSKLKIGLAKEYMKINIMLSVLINGFTLSILLINRYEFGAFFLQIDGNSASAEIVQKIGDTFALYAIIYASDSCYLVICGAMRALGKQPLNLVLAICADLLVGVPLQYVFGIYLDLQLNGIIYGICACYIIEIAPLFYLFSKLDWHYEANEARNRSLEGKE</sequence>
<feature type="transmembrane region" description="Helical" evidence="2">
    <location>
        <begin position="329"/>
        <end position="347"/>
    </location>
</feature>
<dbReference type="Proteomes" id="UP001162131">
    <property type="component" value="Unassembled WGS sequence"/>
</dbReference>
<name>A0AAU9JQB6_9CILI</name>
<dbReference type="EMBL" id="CAJZBQ010000043">
    <property type="protein sequence ID" value="CAG9327305.1"/>
    <property type="molecule type" value="Genomic_DNA"/>
</dbReference>
<feature type="transmembrane region" description="Helical" evidence="2">
    <location>
        <begin position="376"/>
        <end position="399"/>
    </location>
</feature>
<feature type="transmembrane region" description="Helical" evidence="2">
    <location>
        <begin position="112"/>
        <end position="129"/>
    </location>
</feature>
<evidence type="ECO:0008006" key="5">
    <source>
        <dbReference type="Google" id="ProtNLM"/>
    </source>
</evidence>
<dbReference type="InterPro" id="IPR002528">
    <property type="entry name" value="MATE_fam"/>
</dbReference>
<dbReference type="GO" id="GO:0042910">
    <property type="term" value="F:xenobiotic transmembrane transporter activity"/>
    <property type="evidence" value="ECO:0007669"/>
    <property type="project" value="InterPro"/>
</dbReference>
<proteinExistence type="inferred from homology"/>
<organism evidence="3 4">
    <name type="scientific">Blepharisma stoltei</name>
    <dbReference type="NCBI Taxonomy" id="1481888"/>
    <lineage>
        <taxon>Eukaryota</taxon>
        <taxon>Sar</taxon>
        <taxon>Alveolata</taxon>
        <taxon>Ciliophora</taxon>
        <taxon>Postciliodesmatophora</taxon>
        <taxon>Heterotrichea</taxon>
        <taxon>Heterotrichida</taxon>
        <taxon>Blepharismidae</taxon>
        <taxon>Blepharisma</taxon>
    </lineage>
</organism>
<feature type="transmembrane region" description="Helical" evidence="2">
    <location>
        <begin position="406"/>
        <end position="428"/>
    </location>
</feature>
<accession>A0AAU9JQB6</accession>
<evidence type="ECO:0000256" key="2">
    <source>
        <dbReference type="SAM" id="Phobius"/>
    </source>
</evidence>
<dbReference type="AlphaFoldDB" id="A0AAU9JQB6"/>